<dbReference type="AlphaFoldDB" id="A0A098BTW8"/>
<proteinExistence type="predicted"/>
<organism evidence="2 3">
    <name type="scientific">Rhodococcus ruber</name>
    <dbReference type="NCBI Taxonomy" id="1830"/>
    <lineage>
        <taxon>Bacteria</taxon>
        <taxon>Bacillati</taxon>
        <taxon>Actinomycetota</taxon>
        <taxon>Actinomycetes</taxon>
        <taxon>Mycobacteriales</taxon>
        <taxon>Nocardiaceae</taxon>
        <taxon>Rhodococcus</taxon>
    </lineage>
</organism>
<dbReference type="Proteomes" id="UP000042997">
    <property type="component" value="Unassembled WGS sequence"/>
</dbReference>
<dbReference type="Gene3D" id="2.30.110.10">
    <property type="entry name" value="Electron Transport, Fmn-binding Protein, Chain A"/>
    <property type="match status" value="1"/>
</dbReference>
<accession>A0A098BTW8</accession>
<dbReference type="Pfam" id="PF04075">
    <property type="entry name" value="F420H2_quin_red"/>
    <property type="match status" value="1"/>
</dbReference>
<protein>
    <recommendedName>
        <fullName evidence="4">Nitroreductase family deazaflavin-dependent oxidoreductase</fullName>
    </recommendedName>
</protein>
<evidence type="ECO:0000313" key="2">
    <source>
        <dbReference type="EMBL" id="CDZ91166.1"/>
    </source>
</evidence>
<evidence type="ECO:0000313" key="3">
    <source>
        <dbReference type="Proteomes" id="UP000042997"/>
    </source>
</evidence>
<feature type="region of interest" description="Disordered" evidence="1">
    <location>
        <begin position="1"/>
        <end position="21"/>
    </location>
</feature>
<dbReference type="InterPro" id="IPR004378">
    <property type="entry name" value="F420H2_quin_Rdtase"/>
</dbReference>
<name>A0A098BTW8_9NOCA</name>
<dbReference type="GO" id="GO:0016491">
    <property type="term" value="F:oxidoreductase activity"/>
    <property type="evidence" value="ECO:0007669"/>
    <property type="project" value="InterPro"/>
</dbReference>
<sequence>MPTAARPTRRAGPISPVSDEGGAATGRSVLRRLAERVYDDAVLVVDTAFTVVRVAVWRSRWKPALTAVRRYNKSVLNPVILKRRGATVTAVHHVGRRSGKPYVTPVWAERAGQSFFVHLPYGTDVDWCRNVLAGGGCTLEQAGVRYDVVAPVVVPAAEAEPHLTPASRRMHRLFGVRSYLRLDVAPEAKVD</sequence>
<dbReference type="NCBIfam" id="TIGR00026">
    <property type="entry name" value="hi_GC_TIGR00026"/>
    <property type="match status" value="1"/>
</dbReference>
<evidence type="ECO:0008006" key="4">
    <source>
        <dbReference type="Google" id="ProtNLM"/>
    </source>
</evidence>
<evidence type="ECO:0000256" key="1">
    <source>
        <dbReference type="SAM" id="MobiDB-lite"/>
    </source>
</evidence>
<dbReference type="InterPro" id="IPR012349">
    <property type="entry name" value="Split_barrel_FMN-bd"/>
</dbReference>
<dbReference type="eggNOG" id="ENOG5032SDH">
    <property type="taxonomic scope" value="Bacteria"/>
</dbReference>
<reference evidence="2 3" key="1">
    <citation type="journal article" date="2014" name="Genome Announc.">
        <title>Draft Genome Sequence of Propane- and Butane-Oxidizing Actinobacterium Rhodococcus ruber IEGM 231.</title>
        <authorList>
            <person name="Ivshina I.B."/>
            <person name="Kuyukina M.S."/>
            <person name="Krivoruchko A.V."/>
            <person name="Barbe V."/>
            <person name="Fischer C."/>
        </authorList>
    </citation>
    <scope>NUCLEOTIDE SEQUENCE [LARGE SCALE GENOMIC DNA]</scope>
</reference>
<dbReference type="EMBL" id="CCSD01000095">
    <property type="protein sequence ID" value="CDZ91166.1"/>
    <property type="molecule type" value="Genomic_DNA"/>
</dbReference>
<gene>
    <name evidence="2" type="ORF">RHRU231_800093</name>
</gene>